<organism evidence="2 3">
    <name type="scientific">Pedococcus dokdonensis</name>
    <dbReference type="NCBI Taxonomy" id="443156"/>
    <lineage>
        <taxon>Bacteria</taxon>
        <taxon>Bacillati</taxon>
        <taxon>Actinomycetota</taxon>
        <taxon>Actinomycetes</taxon>
        <taxon>Micrococcales</taxon>
        <taxon>Intrasporangiaceae</taxon>
        <taxon>Pedococcus</taxon>
    </lineage>
</organism>
<dbReference type="GO" id="GO:0004540">
    <property type="term" value="F:RNA nuclease activity"/>
    <property type="evidence" value="ECO:0007669"/>
    <property type="project" value="InterPro"/>
</dbReference>
<dbReference type="InterPro" id="IPR021139">
    <property type="entry name" value="NYN"/>
</dbReference>
<evidence type="ECO:0000313" key="2">
    <source>
        <dbReference type="EMBL" id="SDO90626.1"/>
    </source>
</evidence>
<dbReference type="AlphaFoldDB" id="A0A1H0NDL1"/>
<dbReference type="RefSeq" id="WP_091782066.1">
    <property type="nucleotide sequence ID" value="NZ_LT629711.1"/>
</dbReference>
<name>A0A1H0NDL1_9MICO</name>
<evidence type="ECO:0000259" key="1">
    <source>
        <dbReference type="Pfam" id="PF01936"/>
    </source>
</evidence>
<dbReference type="STRING" id="443156.SAMN04489867_0912"/>
<protein>
    <recommendedName>
        <fullName evidence="1">NYN domain-containing protein</fullName>
    </recommendedName>
</protein>
<accession>A0A1H0NDL1</accession>
<keyword evidence="3" id="KW-1185">Reference proteome</keyword>
<dbReference type="Proteomes" id="UP000199077">
    <property type="component" value="Chromosome I"/>
</dbReference>
<reference evidence="3" key="1">
    <citation type="submission" date="2016-10" db="EMBL/GenBank/DDBJ databases">
        <authorList>
            <person name="Varghese N."/>
            <person name="Submissions S."/>
        </authorList>
    </citation>
    <scope>NUCLEOTIDE SEQUENCE [LARGE SCALE GENOMIC DNA]</scope>
    <source>
        <strain evidence="3">DSM 22329</strain>
    </source>
</reference>
<dbReference type="OrthoDB" id="4772393at2"/>
<proteinExistence type="predicted"/>
<sequence>MPEETRPTYVLVDGENIDATLGSMLGRRPRPEERPRWERLLEFVRERWGQPANGLFYLAANGELPMAFVQALLAMGYRPIALSGNSAVKVVDVAIQRTLVELRRRDADVLLVSNDGDFVEQVQGLLEGRRVGIAGFVEFRNLAFSALRDQGLETFDLEYDMRAFTERLPRVRIIPIDEFDPTQFL</sequence>
<feature type="domain" description="NYN" evidence="1">
    <location>
        <begin position="8"/>
        <end position="150"/>
    </location>
</feature>
<dbReference type="Gene3D" id="3.40.50.1010">
    <property type="entry name" value="5'-nuclease"/>
    <property type="match status" value="1"/>
</dbReference>
<dbReference type="Pfam" id="PF01936">
    <property type="entry name" value="NYN"/>
    <property type="match status" value="1"/>
</dbReference>
<dbReference type="EMBL" id="LT629711">
    <property type="protein sequence ID" value="SDO90626.1"/>
    <property type="molecule type" value="Genomic_DNA"/>
</dbReference>
<gene>
    <name evidence="2" type="ORF">SAMN04489867_0912</name>
</gene>
<evidence type="ECO:0000313" key="3">
    <source>
        <dbReference type="Proteomes" id="UP000199077"/>
    </source>
</evidence>